<comment type="caution">
    <text evidence="5">The sequence shown here is derived from an EMBL/GenBank/DDBJ whole genome shotgun (WGS) entry which is preliminary data.</text>
</comment>
<gene>
    <name evidence="5" type="ORF">GH741_04540</name>
</gene>
<dbReference type="GO" id="GO:0016829">
    <property type="term" value="F:lyase activity"/>
    <property type="evidence" value="ECO:0007669"/>
    <property type="project" value="UniProtKB-KW"/>
</dbReference>
<dbReference type="GO" id="GO:0016787">
    <property type="term" value="F:hydrolase activity"/>
    <property type="evidence" value="ECO:0007669"/>
    <property type="project" value="UniProtKB-KW"/>
</dbReference>
<keyword evidence="2" id="KW-0378">Hydrolase</keyword>
<dbReference type="RefSeq" id="WP_153735605.1">
    <property type="nucleotide sequence ID" value="NZ_WJNG01000003.1"/>
</dbReference>
<name>A0A6A8DDU0_9BACI</name>
<dbReference type="GO" id="GO:0005524">
    <property type="term" value="F:ATP binding"/>
    <property type="evidence" value="ECO:0007669"/>
    <property type="project" value="UniProtKB-KW"/>
</dbReference>
<dbReference type="NCBIfam" id="TIGR00724">
    <property type="entry name" value="urea_amlyse_rel"/>
    <property type="match status" value="1"/>
</dbReference>
<keyword evidence="3" id="KW-0067">ATP-binding</keyword>
<dbReference type="EMBL" id="WJNG01000003">
    <property type="protein sequence ID" value="MRH41941.1"/>
    <property type="molecule type" value="Genomic_DNA"/>
</dbReference>
<sequence length="327" mass="36447">MGLRIIEEGLLTTIQDLGRFGYQSSGFSVSGPMDSWAMQLANIIVNNDPSEAVLEMSFIGPSITFEDYSIISLTGADMSPKINDKAVENGKPLAVKAGDTLQLRTAKNGIHSYLAVKGGLDLPEFLNSKSTSLKVAVGGLHGRKLDVGDSLAIKFPTHGKTFNWRLSSRLFDYIKQDHLIIRFIEGRQYDWFTEQSKQKFMADSYSTTTQSDRMGYRLKGSPLYFKNDGQLLTEGTTFGTVQVPANGQPIILMADRQPTGGYPKIGQIIHADLPKLSQTRPSRTLTFQKCSLSEADFLMRKGQQQLDQLQTFSKLKWKEWEPCTQSI</sequence>
<keyword evidence="6" id="KW-1185">Reference proteome</keyword>
<dbReference type="PANTHER" id="PTHR43309:SF5">
    <property type="entry name" value="5-OXOPROLINASE SUBUNIT C"/>
    <property type="match status" value="1"/>
</dbReference>
<evidence type="ECO:0000313" key="6">
    <source>
        <dbReference type="Proteomes" id="UP000799092"/>
    </source>
</evidence>
<dbReference type="InterPro" id="IPR003778">
    <property type="entry name" value="CT_A_B"/>
</dbReference>
<organism evidence="5 6">
    <name type="scientific">Aquibacillus halophilus</name>
    <dbReference type="NCBI Taxonomy" id="930132"/>
    <lineage>
        <taxon>Bacteria</taxon>
        <taxon>Bacillati</taxon>
        <taxon>Bacillota</taxon>
        <taxon>Bacilli</taxon>
        <taxon>Bacillales</taxon>
        <taxon>Bacillaceae</taxon>
        <taxon>Aquibacillus</taxon>
    </lineage>
</organism>
<accession>A0A6A8DDU0</accession>
<dbReference type="InterPro" id="IPR029000">
    <property type="entry name" value="Cyclophilin-like_dom_sf"/>
</dbReference>
<dbReference type="OrthoDB" id="9782422at2"/>
<reference evidence="5" key="1">
    <citation type="submission" date="2019-11" db="EMBL/GenBank/DDBJ databases">
        <authorList>
            <person name="Li J."/>
        </authorList>
    </citation>
    <scope>NUCLEOTIDE SEQUENCE</scope>
    <source>
        <strain evidence="5">B6B</strain>
    </source>
</reference>
<dbReference type="SMART" id="SM00797">
    <property type="entry name" value="AHS2"/>
    <property type="match status" value="1"/>
</dbReference>
<dbReference type="Gene3D" id="2.40.100.10">
    <property type="entry name" value="Cyclophilin-like"/>
    <property type="match status" value="1"/>
</dbReference>
<dbReference type="Pfam" id="PF02626">
    <property type="entry name" value="CT_A_B"/>
    <property type="match status" value="1"/>
</dbReference>
<evidence type="ECO:0000313" key="5">
    <source>
        <dbReference type="EMBL" id="MRH41941.1"/>
    </source>
</evidence>
<keyword evidence="5" id="KW-0456">Lyase</keyword>
<evidence type="ECO:0000256" key="1">
    <source>
        <dbReference type="ARBA" id="ARBA00022741"/>
    </source>
</evidence>
<evidence type="ECO:0000259" key="4">
    <source>
        <dbReference type="SMART" id="SM00797"/>
    </source>
</evidence>
<evidence type="ECO:0000256" key="2">
    <source>
        <dbReference type="ARBA" id="ARBA00022801"/>
    </source>
</evidence>
<evidence type="ECO:0000256" key="3">
    <source>
        <dbReference type="ARBA" id="ARBA00022840"/>
    </source>
</evidence>
<dbReference type="PANTHER" id="PTHR43309">
    <property type="entry name" value="5-OXOPROLINASE SUBUNIT C"/>
    <property type="match status" value="1"/>
</dbReference>
<keyword evidence="1" id="KW-0547">Nucleotide-binding</keyword>
<proteinExistence type="predicted"/>
<protein>
    <submittedName>
        <fullName evidence="5">5-oxoprolinase/urea amidolyase family protein</fullName>
    </submittedName>
</protein>
<dbReference type="SUPFAM" id="SSF50891">
    <property type="entry name" value="Cyclophilin-like"/>
    <property type="match status" value="1"/>
</dbReference>
<dbReference type="Proteomes" id="UP000799092">
    <property type="component" value="Unassembled WGS sequence"/>
</dbReference>
<feature type="domain" description="Carboxyltransferase" evidence="4">
    <location>
        <begin position="24"/>
        <end position="305"/>
    </location>
</feature>
<dbReference type="InterPro" id="IPR052708">
    <property type="entry name" value="PxpC"/>
</dbReference>
<dbReference type="AlphaFoldDB" id="A0A6A8DDU0"/>